<accession>A0AA39F990</accession>
<evidence type="ECO:0000256" key="11">
    <source>
        <dbReference type="ARBA" id="ARBA00022990"/>
    </source>
</evidence>
<dbReference type="InterPro" id="IPR008011">
    <property type="entry name" value="Complex1_LYR_dom"/>
</dbReference>
<keyword evidence="18" id="KW-1185">Reference proteome</keyword>
<protein>
    <recommendedName>
        <fullName evidence="5">NADH dehydrogenase [ubiquinone] 1 beta subcomplex subunit 9</fullName>
    </recommendedName>
    <alternativeName>
        <fullName evidence="14">Complex I-B22</fullName>
    </alternativeName>
    <alternativeName>
        <fullName evidence="15">NADH-ubiquinone oxidoreductase B22 subunit</fullName>
    </alternativeName>
</protein>
<keyword evidence="7" id="KW-0597">Phosphoprotein</keyword>
<evidence type="ECO:0000256" key="8">
    <source>
        <dbReference type="ARBA" id="ARBA00022660"/>
    </source>
</evidence>
<reference evidence="17" key="2">
    <citation type="submission" date="2023-03" db="EMBL/GenBank/DDBJ databases">
        <authorList>
            <person name="Inwood S.N."/>
            <person name="Skelly J.G."/>
            <person name="Guhlin J."/>
            <person name="Harrop T.W.R."/>
            <person name="Goldson S.G."/>
            <person name="Dearden P.K."/>
        </authorList>
    </citation>
    <scope>NUCLEOTIDE SEQUENCE</scope>
    <source>
        <strain evidence="17">Irish</strain>
        <tissue evidence="17">Whole body</tissue>
    </source>
</reference>
<name>A0AA39F990_9HYME</name>
<keyword evidence="11" id="KW-0007">Acetylation</keyword>
<comment type="caution">
    <text evidence="17">The sequence shown here is derived from an EMBL/GenBank/DDBJ whole genome shotgun (WGS) entry which is preliminary data.</text>
</comment>
<dbReference type="AlphaFoldDB" id="A0AA39F990"/>
<dbReference type="CDD" id="cd20263">
    <property type="entry name" value="Complex1_LYR_NDUFB9_LYRM3"/>
    <property type="match status" value="1"/>
</dbReference>
<dbReference type="PANTHER" id="PTHR12868:SF0">
    <property type="entry name" value="NADH DEHYDROGENASE [UBIQUINONE] 1 BETA SUBCOMPLEX SUBUNIT 9"/>
    <property type="match status" value="1"/>
</dbReference>
<sequence length="148" mass="17629">MAAPVPTGLVTHARKVCSLYKRAVRNLEAWHTLFTDFRYEAVVLRARFDKNKDIKDLRLAKELLQKGEAELFDVLHPQPLCFAESVGGCAHEREVIPPDWVLDYWHPTEKDMYPKYFALREKRKKEYIEFYNKQYPDGQKHFHQVEDY</sequence>
<dbReference type="GO" id="GO:0006120">
    <property type="term" value="P:mitochondrial electron transport, NADH to ubiquinone"/>
    <property type="evidence" value="ECO:0007669"/>
    <property type="project" value="InterPro"/>
</dbReference>
<keyword evidence="8" id="KW-0679">Respiratory chain</keyword>
<keyword evidence="6" id="KW-0813">Transport</keyword>
<keyword evidence="12" id="KW-0496">Mitochondrion</keyword>
<evidence type="ECO:0000256" key="15">
    <source>
        <dbReference type="ARBA" id="ARBA00032528"/>
    </source>
</evidence>
<dbReference type="Proteomes" id="UP001168990">
    <property type="component" value="Unassembled WGS sequence"/>
</dbReference>
<keyword evidence="13" id="KW-0472">Membrane</keyword>
<dbReference type="InterPro" id="IPR033034">
    <property type="entry name" value="NDUFB9"/>
</dbReference>
<comment type="subunit">
    <text evidence="4">Mammalian complex I is composed of 45 different subunits.</text>
</comment>
<keyword evidence="10" id="KW-0249">Electron transport</keyword>
<comment type="function">
    <text evidence="1">Accessory subunit of the mitochondrial membrane respiratory chain NADH dehydrogenase (Complex I), that is believed to be not involved in catalysis. Complex I functions in the transfer of electrons from NADH to the respiratory chain. The immediate electron acceptor for the enzyme is believed to be ubiquinone.</text>
</comment>
<evidence type="ECO:0000313" key="18">
    <source>
        <dbReference type="Proteomes" id="UP001168990"/>
    </source>
</evidence>
<evidence type="ECO:0000256" key="13">
    <source>
        <dbReference type="ARBA" id="ARBA00023136"/>
    </source>
</evidence>
<comment type="similarity">
    <text evidence="3">Belongs to the complex I LYR family.</text>
</comment>
<dbReference type="InterPro" id="IPR045292">
    <property type="entry name" value="Complex1_LYR_NDUFB9_LYRM3"/>
</dbReference>
<evidence type="ECO:0000256" key="9">
    <source>
        <dbReference type="ARBA" id="ARBA00022792"/>
    </source>
</evidence>
<proteinExistence type="inferred from homology"/>
<organism evidence="17 18">
    <name type="scientific">Microctonus aethiopoides</name>
    <dbReference type="NCBI Taxonomy" id="144406"/>
    <lineage>
        <taxon>Eukaryota</taxon>
        <taxon>Metazoa</taxon>
        <taxon>Ecdysozoa</taxon>
        <taxon>Arthropoda</taxon>
        <taxon>Hexapoda</taxon>
        <taxon>Insecta</taxon>
        <taxon>Pterygota</taxon>
        <taxon>Neoptera</taxon>
        <taxon>Endopterygota</taxon>
        <taxon>Hymenoptera</taxon>
        <taxon>Apocrita</taxon>
        <taxon>Ichneumonoidea</taxon>
        <taxon>Braconidae</taxon>
        <taxon>Euphorinae</taxon>
        <taxon>Microctonus</taxon>
    </lineage>
</organism>
<dbReference type="EMBL" id="JAQQBS010001422">
    <property type="protein sequence ID" value="KAK0165303.1"/>
    <property type="molecule type" value="Genomic_DNA"/>
</dbReference>
<gene>
    <name evidence="17" type="ORF">PV328_003829</name>
</gene>
<feature type="domain" description="Complex 1 LYR protein" evidence="16">
    <location>
        <begin position="14"/>
        <end position="71"/>
    </location>
</feature>
<evidence type="ECO:0000256" key="12">
    <source>
        <dbReference type="ARBA" id="ARBA00023128"/>
    </source>
</evidence>
<keyword evidence="9" id="KW-0999">Mitochondrion inner membrane</keyword>
<evidence type="ECO:0000256" key="10">
    <source>
        <dbReference type="ARBA" id="ARBA00022982"/>
    </source>
</evidence>
<dbReference type="PANTHER" id="PTHR12868">
    <property type="entry name" value="NADH-UBIQUINONE OXIDOREDUCTASE B22 SUBUNIT"/>
    <property type="match status" value="1"/>
</dbReference>
<evidence type="ECO:0000256" key="3">
    <source>
        <dbReference type="ARBA" id="ARBA00009508"/>
    </source>
</evidence>
<dbReference type="Pfam" id="PF05347">
    <property type="entry name" value="Complex1_LYR"/>
    <property type="match status" value="1"/>
</dbReference>
<evidence type="ECO:0000256" key="2">
    <source>
        <dbReference type="ARBA" id="ARBA00004443"/>
    </source>
</evidence>
<evidence type="ECO:0000256" key="5">
    <source>
        <dbReference type="ARBA" id="ARBA00018684"/>
    </source>
</evidence>
<evidence type="ECO:0000259" key="16">
    <source>
        <dbReference type="Pfam" id="PF05347"/>
    </source>
</evidence>
<evidence type="ECO:0000256" key="7">
    <source>
        <dbReference type="ARBA" id="ARBA00022553"/>
    </source>
</evidence>
<evidence type="ECO:0000256" key="14">
    <source>
        <dbReference type="ARBA" id="ARBA00030192"/>
    </source>
</evidence>
<reference evidence="17" key="1">
    <citation type="journal article" date="2023" name="bioRxiv">
        <title>Scaffold-level genome assemblies of two parasitoid biocontrol wasps reveal the parthenogenesis mechanism and an associated novel virus.</title>
        <authorList>
            <person name="Inwood S."/>
            <person name="Skelly J."/>
            <person name="Guhlin J."/>
            <person name="Harrop T."/>
            <person name="Goldson S."/>
            <person name="Dearden P."/>
        </authorList>
    </citation>
    <scope>NUCLEOTIDE SEQUENCE</scope>
    <source>
        <strain evidence="17">Irish</strain>
        <tissue evidence="17">Whole body</tissue>
    </source>
</reference>
<dbReference type="GO" id="GO:0005743">
    <property type="term" value="C:mitochondrial inner membrane"/>
    <property type="evidence" value="ECO:0007669"/>
    <property type="project" value="UniProtKB-SubCell"/>
</dbReference>
<evidence type="ECO:0000256" key="6">
    <source>
        <dbReference type="ARBA" id="ARBA00022448"/>
    </source>
</evidence>
<evidence type="ECO:0000256" key="1">
    <source>
        <dbReference type="ARBA" id="ARBA00002920"/>
    </source>
</evidence>
<evidence type="ECO:0000313" key="17">
    <source>
        <dbReference type="EMBL" id="KAK0165303.1"/>
    </source>
</evidence>
<evidence type="ECO:0000256" key="4">
    <source>
        <dbReference type="ARBA" id="ARBA00011790"/>
    </source>
</evidence>
<comment type="subcellular location">
    <subcellularLocation>
        <location evidence="2">Mitochondrion inner membrane</location>
        <topology evidence="2">Peripheral membrane protein</topology>
        <orientation evidence="2">Matrix side</orientation>
    </subcellularLocation>
</comment>